<evidence type="ECO:0000256" key="1">
    <source>
        <dbReference type="ARBA" id="ARBA00009521"/>
    </source>
</evidence>
<proteinExistence type="inferred from homology"/>
<evidence type="ECO:0000313" key="11">
    <source>
        <dbReference type="EMBL" id="PIO45698.1"/>
    </source>
</evidence>
<organism evidence="11 12">
    <name type="scientific">Phyllobacterium zundukense</name>
    <dbReference type="NCBI Taxonomy" id="1867719"/>
    <lineage>
        <taxon>Bacteria</taxon>
        <taxon>Pseudomonadati</taxon>
        <taxon>Pseudomonadota</taxon>
        <taxon>Alphaproteobacteria</taxon>
        <taxon>Hyphomicrobiales</taxon>
        <taxon>Phyllobacteriaceae</taxon>
        <taxon>Phyllobacterium</taxon>
    </lineage>
</organism>
<evidence type="ECO:0000256" key="4">
    <source>
        <dbReference type="ARBA" id="ARBA00022692"/>
    </source>
</evidence>
<comment type="domain">
    <text evidence="10">Consists of 16-stranded beta-barrel sheets, with large surface-exposed loops, that form a transmembrane pore at the center of each barrel. The pore is partially ocluded by a peptide loop that folds into the pore lumen.</text>
</comment>
<gene>
    <name evidence="11" type="ORF">B5P45_06820</name>
</gene>
<dbReference type="EMBL" id="MZMT01000017">
    <property type="protein sequence ID" value="PIO45698.1"/>
    <property type="molecule type" value="Genomic_DNA"/>
</dbReference>
<dbReference type="Pfam" id="PF02530">
    <property type="entry name" value="Porin_2"/>
    <property type="match status" value="1"/>
</dbReference>
<feature type="chain" id="PRO_5014487968" description="Porin" evidence="10">
    <location>
        <begin position="23"/>
        <end position="354"/>
    </location>
</feature>
<evidence type="ECO:0000256" key="10">
    <source>
        <dbReference type="RuleBase" id="RU364005"/>
    </source>
</evidence>
<keyword evidence="7 10" id="KW-0626">Porin</keyword>
<dbReference type="AlphaFoldDB" id="A0A2N9W1T0"/>
<dbReference type="GO" id="GO:0046930">
    <property type="term" value="C:pore complex"/>
    <property type="evidence" value="ECO:0007669"/>
    <property type="project" value="UniProtKB-KW"/>
</dbReference>
<dbReference type="GO" id="GO:0006811">
    <property type="term" value="P:monoatomic ion transport"/>
    <property type="evidence" value="ECO:0007669"/>
    <property type="project" value="UniProtKB-KW"/>
</dbReference>
<dbReference type="OrthoDB" id="7801681at2"/>
<comment type="function">
    <text evidence="10">Forms passive diffusion pores that allow small molecular weight hydrophilic materials across the outer membrane.</text>
</comment>
<evidence type="ECO:0000256" key="5">
    <source>
        <dbReference type="ARBA" id="ARBA00022729"/>
    </source>
</evidence>
<dbReference type="GO" id="GO:0009279">
    <property type="term" value="C:cell outer membrane"/>
    <property type="evidence" value="ECO:0007669"/>
    <property type="project" value="UniProtKB-SubCell"/>
</dbReference>
<keyword evidence="9 10" id="KW-0998">Cell outer membrane</keyword>
<evidence type="ECO:0000313" key="12">
    <source>
        <dbReference type="Proteomes" id="UP000232163"/>
    </source>
</evidence>
<evidence type="ECO:0000256" key="7">
    <source>
        <dbReference type="ARBA" id="ARBA00023114"/>
    </source>
</evidence>
<keyword evidence="2 10" id="KW-0813">Transport</keyword>
<keyword evidence="8 10" id="KW-0472">Membrane</keyword>
<feature type="signal peptide" evidence="10">
    <location>
        <begin position="1"/>
        <end position="22"/>
    </location>
</feature>
<comment type="similarity">
    <text evidence="1 10">Belongs to the alphaproteobacteria porin family.</text>
</comment>
<keyword evidence="6 10" id="KW-0406">Ion transport</keyword>
<evidence type="ECO:0000256" key="3">
    <source>
        <dbReference type="ARBA" id="ARBA00022452"/>
    </source>
</evidence>
<dbReference type="RefSeq" id="WP_099998858.1">
    <property type="nucleotide sequence ID" value="NZ_CP017940.1"/>
</dbReference>
<dbReference type="KEGG" id="pht:BLM14_07710"/>
<reference evidence="11 12" key="1">
    <citation type="journal article" date="2017" name="Int J Environ Stud">
        <title>Does the Miocene-Pliocene relict legume Oxytropis triphylla form nitrogen-fixing nodules with a combination of bacterial strains?</title>
        <authorList>
            <person name="Safronova V."/>
            <person name="Belimov A."/>
            <person name="Sazanova A."/>
            <person name="Kuznetsova I."/>
            <person name="Popova J."/>
            <person name="Andronov E."/>
            <person name="Verkhozina A."/>
            <person name="Tikhonovich I."/>
        </authorList>
    </citation>
    <scope>NUCLEOTIDE SEQUENCE [LARGE SCALE GENOMIC DNA]</scope>
    <source>
        <strain evidence="11 12">Tri-38</strain>
    </source>
</reference>
<keyword evidence="5 10" id="KW-0732">Signal</keyword>
<name>A0A2N9W1T0_9HYPH</name>
<keyword evidence="3 10" id="KW-1134">Transmembrane beta strand</keyword>
<dbReference type="Proteomes" id="UP000232163">
    <property type="component" value="Unassembled WGS sequence"/>
</dbReference>
<accession>A0A2N9W1T0</accession>
<dbReference type="InterPro" id="IPR003684">
    <property type="entry name" value="Porin_alphabac"/>
</dbReference>
<keyword evidence="4 10" id="KW-0812">Transmembrane</keyword>
<sequence length="354" mass="38904">MKRKTLLLASCAAIVSATAATAADAIIVAEPEPVEYVRVCDAYGAGFFYIPGTETCLKVSGYVRYDIRGGDDAYTGAERDTWSKRSRATLRFDARSETELGTLRSFVQTFIQFTNGSTASFLPHGYIELGGFRIGATDSQFTSWTNYAGDLINDDVVAYGPYSDAPTNQANYTFKGGNGFSAMFGLEQGSDGDFGYSDEELEKIYVIDDYMPHLVGGLKLEQDWGSIAAVAAYDALDESWAGKARIDMEFTEAISAFLMGGWQSDWDSNIGVNSYYANWEGDYALWAGFAAKLSDKATLNGQVAYEEYGNISAALNVRYKLVPGFDVIPEISYTSYNDDRGDPIEGRLRLQRNF</sequence>
<dbReference type="GO" id="GO:0015288">
    <property type="term" value="F:porin activity"/>
    <property type="evidence" value="ECO:0007669"/>
    <property type="project" value="UniProtKB-KW"/>
</dbReference>
<comment type="subcellular location">
    <subcellularLocation>
        <location evidence="10">Cell outer membrane</location>
        <topology evidence="10">Multi-pass membrane protein</topology>
    </subcellularLocation>
</comment>
<evidence type="ECO:0000256" key="6">
    <source>
        <dbReference type="ARBA" id="ARBA00023065"/>
    </source>
</evidence>
<dbReference type="SUPFAM" id="SSF56935">
    <property type="entry name" value="Porins"/>
    <property type="match status" value="1"/>
</dbReference>
<keyword evidence="12" id="KW-1185">Reference proteome</keyword>
<evidence type="ECO:0000256" key="2">
    <source>
        <dbReference type="ARBA" id="ARBA00022448"/>
    </source>
</evidence>
<protein>
    <recommendedName>
        <fullName evidence="10">Porin</fullName>
    </recommendedName>
</protein>
<comment type="caution">
    <text evidence="11">The sequence shown here is derived from an EMBL/GenBank/DDBJ whole genome shotgun (WGS) entry which is preliminary data.</text>
</comment>
<evidence type="ECO:0000256" key="9">
    <source>
        <dbReference type="ARBA" id="ARBA00023237"/>
    </source>
</evidence>
<evidence type="ECO:0000256" key="8">
    <source>
        <dbReference type="ARBA" id="ARBA00023136"/>
    </source>
</evidence>